<dbReference type="GO" id="GO:0004601">
    <property type="term" value="F:peroxidase activity"/>
    <property type="evidence" value="ECO:0000318"/>
    <property type="project" value="GO_Central"/>
</dbReference>
<sequence length="1017" mass="112855">MRARCRKTSERQVYRTIDHQDGIFYLQIRYSLDIMKASLAQILLVIVAMISWTAVARIPTDEELRQAIDLAKERLEQRTKALSGGDNMPVPTSVQLKLGTIHRSTPMSVELSQCAWVLENVAEHFMGSEYNVSFEALTRIESTNLTSLCDVTSMKPVTCDPPAIPEFRSADGRCNNRAHPLWGSAEQPQKRLLPSEYSDGFTVPRMTARSGASLPSARLVSSTLHEDFRKSSSVNSNMVMQFGQFLDHDITLTPNFQEEGLVCECGSQDDRCFNIPVPTDDEDFASEPCITFSRSRSSPNEGCRMGPRQQINQITAFIDASNVYGSSEEEMEVLRDMDKHEEMRGPNLALGRATQQSSVAFGGVPGRAVDGNTNAVYSSSSCTHTENTDNNWWYVDLGSSHYIDEVVIFNRQDCCTERLNSFQLHVGDSPNVASNPSCGGNHVVTRGQETITVDCGGRQGRYVGVLLPARQPLTLCEVQVYEEQGLCPLGYTRYRRNCFKATQTAKDFDSAAASCAEDGGILATPKDNDTNTFLVHLKNQVSTEVPFWFGLSDRQVEGEWRWEDGTILQDGAFTNWLPGEPEISGREDCVNFLAGTSGSKWNDVPCSRRRGYICQVELISKSPRGLLKSRPNPADSEKKELLPGAMAEEFEMGCPEHESDGTETCSQAGDVRVNEQPGLTSMHTVFLREHNRIARQLSTLNPLWNEDRVFLETRKIIGALMQKIVYGEDLPNVLGPDAMAKFNLSLTENGFYHGYDENANPTISNAFSTAAYRFGHSLVDEKFTRATPDYAPGAKCPIQLAMSFFNPSHIFDNDQGGPDSIIRGLVSQASGLFDRFMVSDLTKHLFADPPGSVGLDLAALNIQRGRDHGLPGYNAWRERCGLSRAHGFDDLEAEIPDWVTRHRLSSVYTDVDDIDLFAGGLAEKSVPGGVVGPTFACLIGLQFQELRVGDRFWFENSGQFTTDQLAEIKNTTLARILCDNTDGTTHMQPDVFRLPRAGNDIVACSALHQIDLTKWQV</sequence>
<comment type="subcellular location">
    <subcellularLocation>
        <location evidence="1">Secreted</location>
    </subcellularLocation>
</comment>
<dbReference type="CDD" id="cd00037">
    <property type="entry name" value="CLECT"/>
    <property type="match status" value="1"/>
</dbReference>
<dbReference type="Pfam" id="PF22633">
    <property type="entry name" value="F5_F8_type_C_2"/>
    <property type="match status" value="1"/>
</dbReference>
<dbReference type="PANTHER" id="PTHR11475">
    <property type="entry name" value="OXIDASE/PEROXIDASE"/>
    <property type="match status" value="1"/>
</dbReference>
<keyword evidence="4" id="KW-0106">Calcium</keyword>
<gene>
    <name evidence="10" type="primary">LOC118414031</name>
</gene>
<dbReference type="SUPFAM" id="SSF56436">
    <property type="entry name" value="C-type lectin-like"/>
    <property type="match status" value="1"/>
</dbReference>
<dbReference type="InterPro" id="IPR010255">
    <property type="entry name" value="Haem_peroxidase_sf"/>
</dbReference>
<dbReference type="InterPro" id="IPR037120">
    <property type="entry name" value="Haem_peroxidase_sf_animal"/>
</dbReference>
<dbReference type="Pfam" id="PF03098">
    <property type="entry name" value="An_peroxidase"/>
    <property type="match status" value="2"/>
</dbReference>
<keyword evidence="3" id="KW-0479">Metal-binding</keyword>
<reference evidence="9" key="1">
    <citation type="journal article" date="2020" name="Nat. Ecol. Evol.">
        <title>Deeply conserved synteny resolves early events in vertebrate evolution.</title>
        <authorList>
            <person name="Simakov O."/>
            <person name="Marletaz F."/>
            <person name="Yue J.X."/>
            <person name="O'Connell B."/>
            <person name="Jenkins J."/>
            <person name="Brandt A."/>
            <person name="Calef R."/>
            <person name="Tung C.H."/>
            <person name="Huang T.K."/>
            <person name="Schmutz J."/>
            <person name="Satoh N."/>
            <person name="Yu J.K."/>
            <person name="Putnam N.H."/>
            <person name="Green R.E."/>
            <person name="Rokhsar D.S."/>
        </authorList>
    </citation>
    <scope>NUCLEOTIDE SEQUENCE [LARGE SCALE GENOMIC DNA]</scope>
    <source>
        <strain evidence="9">S238N-H82</strain>
    </source>
</reference>
<dbReference type="OrthoDB" id="823504at2759"/>
<evidence type="ECO:0000256" key="7">
    <source>
        <dbReference type="SAM" id="Phobius"/>
    </source>
</evidence>
<dbReference type="PANTHER" id="PTHR11475:SF4">
    <property type="entry name" value="CHORION PEROXIDASE"/>
    <property type="match status" value="1"/>
</dbReference>
<organism evidence="9 10">
    <name type="scientific">Branchiostoma floridae</name>
    <name type="common">Florida lancelet</name>
    <name type="synonym">Amphioxus</name>
    <dbReference type="NCBI Taxonomy" id="7739"/>
    <lineage>
        <taxon>Eukaryota</taxon>
        <taxon>Metazoa</taxon>
        <taxon>Chordata</taxon>
        <taxon>Cephalochordata</taxon>
        <taxon>Leptocardii</taxon>
        <taxon>Amphioxiformes</taxon>
        <taxon>Branchiostomatidae</taxon>
        <taxon>Branchiostoma</taxon>
    </lineage>
</organism>
<evidence type="ECO:0000313" key="9">
    <source>
        <dbReference type="Proteomes" id="UP000001554"/>
    </source>
</evidence>
<keyword evidence="7" id="KW-0472">Membrane</keyword>
<evidence type="ECO:0000256" key="2">
    <source>
        <dbReference type="ARBA" id="ARBA00022525"/>
    </source>
</evidence>
<dbReference type="CDD" id="cd09823">
    <property type="entry name" value="peroxinectin_like"/>
    <property type="match status" value="1"/>
</dbReference>
<dbReference type="SUPFAM" id="SSF49785">
    <property type="entry name" value="Galactose-binding domain-like"/>
    <property type="match status" value="1"/>
</dbReference>
<dbReference type="AlphaFoldDB" id="A0A9J7L0Y4"/>
<dbReference type="Proteomes" id="UP000001554">
    <property type="component" value="Chromosome 4"/>
</dbReference>
<dbReference type="FunFam" id="1.10.640.10:FF:000023">
    <property type="entry name" value="Uncharacterized protein"/>
    <property type="match status" value="1"/>
</dbReference>
<reference evidence="10" key="2">
    <citation type="submission" date="2025-08" db="UniProtKB">
        <authorList>
            <consortium name="RefSeq"/>
        </authorList>
    </citation>
    <scope>IDENTIFICATION</scope>
    <source>
        <strain evidence="10">S238N-H82</strain>
        <tissue evidence="10">Testes</tissue>
    </source>
</reference>
<dbReference type="KEGG" id="bfo:118414031"/>
<keyword evidence="5" id="KW-1015">Disulfide bond</keyword>
<dbReference type="GO" id="GO:0046872">
    <property type="term" value="F:metal ion binding"/>
    <property type="evidence" value="ECO:0007669"/>
    <property type="project" value="UniProtKB-KW"/>
</dbReference>
<dbReference type="InterPro" id="IPR008979">
    <property type="entry name" value="Galactose-bd-like_sf"/>
</dbReference>
<dbReference type="GO" id="GO:0006979">
    <property type="term" value="P:response to oxidative stress"/>
    <property type="evidence" value="ECO:0007669"/>
    <property type="project" value="InterPro"/>
</dbReference>
<name>A0A9J7L0Y4_BRAFL</name>
<dbReference type="RefSeq" id="XP_035673665.1">
    <property type="nucleotide sequence ID" value="XM_035817772.1"/>
</dbReference>
<dbReference type="GO" id="GO:0020037">
    <property type="term" value="F:heme binding"/>
    <property type="evidence" value="ECO:0007669"/>
    <property type="project" value="InterPro"/>
</dbReference>
<dbReference type="GO" id="GO:0005576">
    <property type="term" value="C:extracellular region"/>
    <property type="evidence" value="ECO:0007669"/>
    <property type="project" value="UniProtKB-SubCell"/>
</dbReference>
<dbReference type="Pfam" id="PF00059">
    <property type="entry name" value="Lectin_C"/>
    <property type="match status" value="1"/>
</dbReference>
<dbReference type="SUPFAM" id="SSF48113">
    <property type="entry name" value="Heme-dependent peroxidases"/>
    <property type="match status" value="2"/>
</dbReference>
<dbReference type="FunFam" id="3.10.100.10:FF:000189">
    <property type="entry name" value="Uncharacterized protein"/>
    <property type="match status" value="1"/>
</dbReference>
<evidence type="ECO:0000313" key="10">
    <source>
        <dbReference type="RefSeq" id="XP_035673665.1"/>
    </source>
</evidence>
<dbReference type="Gene3D" id="3.10.100.10">
    <property type="entry name" value="Mannose-Binding Protein A, subunit A"/>
    <property type="match status" value="1"/>
</dbReference>
<dbReference type="Gene3D" id="1.10.640.10">
    <property type="entry name" value="Haem peroxidase domain superfamily, animal type"/>
    <property type="match status" value="2"/>
</dbReference>
<dbReference type="PROSITE" id="PS50041">
    <property type="entry name" value="C_TYPE_LECTIN_2"/>
    <property type="match status" value="1"/>
</dbReference>
<dbReference type="PROSITE" id="PS00615">
    <property type="entry name" value="C_TYPE_LECTIN_1"/>
    <property type="match status" value="1"/>
</dbReference>
<feature type="domain" description="C-type lectin" evidence="8">
    <location>
        <begin position="494"/>
        <end position="615"/>
    </location>
</feature>
<evidence type="ECO:0000256" key="4">
    <source>
        <dbReference type="ARBA" id="ARBA00022837"/>
    </source>
</evidence>
<dbReference type="SMART" id="SM00607">
    <property type="entry name" value="FTP"/>
    <property type="match status" value="1"/>
</dbReference>
<proteinExistence type="predicted"/>
<dbReference type="InterPro" id="IPR019791">
    <property type="entry name" value="Haem_peroxidase_animal"/>
</dbReference>
<evidence type="ECO:0000259" key="8">
    <source>
        <dbReference type="PROSITE" id="PS50041"/>
    </source>
</evidence>
<keyword evidence="2" id="KW-0964">Secreted</keyword>
<dbReference type="InterPro" id="IPR006585">
    <property type="entry name" value="FTP1"/>
</dbReference>
<dbReference type="PROSITE" id="PS50292">
    <property type="entry name" value="PEROXIDASE_3"/>
    <property type="match status" value="1"/>
</dbReference>
<dbReference type="GeneID" id="118414031"/>
<dbReference type="InterPro" id="IPR016187">
    <property type="entry name" value="CTDL_fold"/>
</dbReference>
<keyword evidence="7" id="KW-1133">Transmembrane helix</keyword>
<protein>
    <submittedName>
        <fullName evidence="10">Myeloperoxidase-like</fullName>
    </submittedName>
</protein>
<evidence type="ECO:0000256" key="5">
    <source>
        <dbReference type="ARBA" id="ARBA00023157"/>
    </source>
</evidence>
<evidence type="ECO:0000256" key="6">
    <source>
        <dbReference type="ARBA" id="ARBA00023180"/>
    </source>
</evidence>
<keyword evidence="6" id="KW-0325">Glycoprotein</keyword>
<evidence type="ECO:0000256" key="3">
    <source>
        <dbReference type="ARBA" id="ARBA00022723"/>
    </source>
</evidence>
<dbReference type="InterPro" id="IPR018378">
    <property type="entry name" value="C-type_lectin_CS"/>
</dbReference>
<dbReference type="InterPro" id="IPR016186">
    <property type="entry name" value="C-type_lectin-like/link_sf"/>
</dbReference>
<keyword evidence="9" id="KW-1185">Reference proteome</keyword>
<dbReference type="FunFam" id="1.10.640.10:FF:000040">
    <property type="entry name" value="Uncharacterized protein"/>
    <property type="match status" value="1"/>
</dbReference>
<evidence type="ECO:0000256" key="1">
    <source>
        <dbReference type="ARBA" id="ARBA00004613"/>
    </source>
</evidence>
<dbReference type="SMART" id="SM00034">
    <property type="entry name" value="CLECT"/>
    <property type="match status" value="1"/>
</dbReference>
<keyword evidence="7" id="KW-0812">Transmembrane</keyword>
<feature type="transmembrane region" description="Helical" evidence="7">
    <location>
        <begin position="37"/>
        <end position="55"/>
    </location>
</feature>
<accession>A0A9J7L0Y4</accession>
<dbReference type="InterPro" id="IPR001304">
    <property type="entry name" value="C-type_lectin-like"/>
</dbReference>